<protein>
    <recommendedName>
        <fullName evidence="3">DUF5641 domain-containing protein</fullName>
    </recommendedName>
</protein>
<organism evidence="2">
    <name type="scientific">Loa loa</name>
    <name type="common">Eye worm</name>
    <name type="synonym">Filaria loa</name>
    <dbReference type="NCBI Taxonomy" id="7209"/>
    <lineage>
        <taxon>Eukaryota</taxon>
        <taxon>Metazoa</taxon>
        <taxon>Ecdysozoa</taxon>
        <taxon>Nematoda</taxon>
        <taxon>Chromadorea</taxon>
        <taxon>Rhabditida</taxon>
        <taxon>Spirurina</taxon>
        <taxon>Spiruromorpha</taxon>
        <taxon>Filarioidea</taxon>
        <taxon>Onchocercidae</taxon>
        <taxon>Loa</taxon>
    </lineage>
</organism>
<dbReference type="AlphaFoldDB" id="A0A1S0UJ39"/>
<evidence type="ECO:0000313" key="2">
    <source>
        <dbReference type="EMBL" id="EJD75595.1"/>
    </source>
</evidence>
<dbReference type="KEGG" id="loa:LOAG_17291"/>
<sequence>METTKSLKKFGIGERSENLTHSPGNNAVTELLIQQEHEALYHARKPHIHTRERNITHHVKSTGYASQAINSFRKCRLGLSWSSFTQSRGFKKWEEKELITLIKNKVICSVDFIYPKAFLIKPTTNGNQDEYMPGTLNARKRLIKYWMTTLKVLNTFWELWKTKYLTSLKLRKVKEIESERATANVKLLKICGNWQK</sequence>
<dbReference type="EMBL" id="JH712123">
    <property type="protein sequence ID" value="EJD75595.1"/>
    <property type="molecule type" value="Genomic_DNA"/>
</dbReference>
<evidence type="ECO:0008006" key="3">
    <source>
        <dbReference type="Google" id="ProtNLM"/>
    </source>
</evidence>
<gene>
    <name evidence="2" type="ORF">LOAG_17291</name>
</gene>
<proteinExistence type="predicted"/>
<feature type="region of interest" description="Disordered" evidence="1">
    <location>
        <begin position="1"/>
        <end position="24"/>
    </location>
</feature>
<accession>A0A1S0UJ39</accession>
<dbReference type="InParanoid" id="A0A1S0UJ39"/>
<dbReference type="RefSeq" id="XP_020306448.1">
    <property type="nucleotide sequence ID" value="XM_020449952.1"/>
</dbReference>
<evidence type="ECO:0000256" key="1">
    <source>
        <dbReference type="SAM" id="MobiDB-lite"/>
    </source>
</evidence>
<name>A0A1S0UJ39_LOALO</name>
<dbReference type="CTD" id="31251622"/>
<reference evidence="2" key="1">
    <citation type="submission" date="2012-04" db="EMBL/GenBank/DDBJ databases">
        <title>The Genome Sequence of Loa loa.</title>
        <authorList>
            <consortium name="The Broad Institute Genome Sequencing Platform"/>
            <consortium name="Broad Institute Genome Sequencing Center for Infectious Disease"/>
            <person name="Nutman T.B."/>
            <person name="Fink D.L."/>
            <person name="Russ C."/>
            <person name="Young S."/>
            <person name="Zeng Q."/>
            <person name="Gargeya S."/>
            <person name="Alvarado L."/>
            <person name="Berlin A."/>
            <person name="Chapman S.B."/>
            <person name="Chen Z."/>
            <person name="Freedman E."/>
            <person name="Gellesch M."/>
            <person name="Goldberg J."/>
            <person name="Griggs A."/>
            <person name="Gujja S."/>
            <person name="Heilman E.R."/>
            <person name="Heiman D."/>
            <person name="Howarth C."/>
            <person name="Mehta T."/>
            <person name="Neiman D."/>
            <person name="Pearson M."/>
            <person name="Roberts A."/>
            <person name="Saif S."/>
            <person name="Shea T."/>
            <person name="Shenoy N."/>
            <person name="Sisk P."/>
            <person name="Stolte C."/>
            <person name="Sykes S."/>
            <person name="White J."/>
            <person name="Yandava C."/>
            <person name="Haas B."/>
            <person name="Henn M.R."/>
            <person name="Nusbaum C."/>
            <person name="Birren B."/>
        </authorList>
    </citation>
    <scope>NUCLEOTIDE SEQUENCE [LARGE SCALE GENOMIC DNA]</scope>
</reference>
<dbReference type="GeneID" id="31251622"/>